<proteinExistence type="predicted"/>
<gene>
    <name evidence="1" type="ORF">BDM02DRAFT_3122109</name>
</gene>
<accession>A0ACB6Z406</accession>
<name>A0ACB6Z406_THEGA</name>
<organism evidence="1 2">
    <name type="scientific">Thelephora ganbajun</name>
    <name type="common">Ganba fungus</name>
    <dbReference type="NCBI Taxonomy" id="370292"/>
    <lineage>
        <taxon>Eukaryota</taxon>
        <taxon>Fungi</taxon>
        <taxon>Dikarya</taxon>
        <taxon>Basidiomycota</taxon>
        <taxon>Agaricomycotina</taxon>
        <taxon>Agaricomycetes</taxon>
        <taxon>Thelephorales</taxon>
        <taxon>Thelephoraceae</taxon>
        <taxon>Thelephora</taxon>
    </lineage>
</organism>
<dbReference type="Proteomes" id="UP000886501">
    <property type="component" value="Unassembled WGS sequence"/>
</dbReference>
<sequence>MERCWNHDPRLRPEVSEALDALLNSENPAWRRLISTTLDTNGRTPLITTIFSDRDQIEMVEHLSGDDAQRFIDVTHEVLDTLAPRIRRRCLRSLYWICDRQALLPKSLETPLCYNINEYPRYHGGFADVWKGQHNDREVGCKVLRVYSQSELELVRRRFCREVVTWKALHHPNVLPLLGVTMSEIRFVMISEWMENGNIDMFVKAHTGANQLELLRDVTKGLIYMHGQGIIHGNIEKANILIGNDGHACLAGFSTFTIPLGRPMITFPAIGGGTIRWMSPELLNPGMFGLEESQPTKKSDCYALGMVIYEILSGKTPFAPYTTPTIIWKVLKGERPERPQGEEGRLFTDVIWGVLELCWKPLPRDRISAKTVLLGLEGNPPSLRPGSTVERDVGIDTDDQSDAAASDSGSLIGNSNNYPPDSSPGRPPGVSSPGTTGPQIAHNDNGLPLHPRDSPPVVTRPTTSNEGRNILMRTIQKVLKAATRKRRAPTGQVKPEDAPHN</sequence>
<dbReference type="EMBL" id="MU118147">
    <property type="protein sequence ID" value="KAF9644321.1"/>
    <property type="molecule type" value="Genomic_DNA"/>
</dbReference>
<reference evidence="1" key="2">
    <citation type="journal article" date="2020" name="Nat. Commun.">
        <title>Large-scale genome sequencing of mycorrhizal fungi provides insights into the early evolution of symbiotic traits.</title>
        <authorList>
            <person name="Miyauchi S."/>
            <person name="Kiss E."/>
            <person name="Kuo A."/>
            <person name="Drula E."/>
            <person name="Kohler A."/>
            <person name="Sanchez-Garcia M."/>
            <person name="Morin E."/>
            <person name="Andreopoulos B."/>
            <person name="Barry K.W."/>
            <person name="Bonito G."/>
            <person name="Buee M."/>
            <person name="Carver A."/>
            <person name="Chen C."/>
            <person name="Cichocki N."/>
            <person name="Clum A."/>
            <person name="Culley D."/>
            <person name="Crous P.W."/>
            <person name="Fauchery L."/>
            <person name="Girlanda M."/>
            <person name="Hayes R.D."/>
            <person name="Keri Z."/>
            <person name="LaButti K."/>
            <person name="Lipzen A."/>
            <person name="Lombard V."/>
            <person name="Magnuson J."/>
            <person name="Maillard F."/>
            <person name="Murat C."/>
            <person name="Nolan M."/>
            <person name="Ohm R.A."/>
            <person name="Pangilinan J."/>
            <person name="Pereira M.F."/>
            <person name="Perotto S."/>
            <person name="Peter M."/>
            <person name="Pfister S."/>
            <person name="Riley R."/>
            <person name="Sitrit Y."/>
            <person name="Stielow J.B."/>
            <person name="Szollosi G."/>
            <person name="Zifcakova L."/>
            <person name="Stursova M."/>
            <person name="Spatafora J.W."/>
            <person name="Tedersoo L."/>
            <person name="Vaario L.M."/>
            <person name="Yamada A."/>
            <person name="Yan M."/>
            <person name="Wang P."/>
            <person name="Xu J."/>
            <person name="Bruns T."/>
            <person name="Baldrian P."/>
            <person name="Vilgalys R."/>
            <person name="Dunand C."/>
            <person name="Henrissat B."/>
            <person name="Grigoriev I.V."/>
            <person name="Hibbett D."/>
            <person name="Nagy L.G."/>
            <person name="Martin F.M."/>
        </authorList>
    </citation>
    <scope>NUCLEOTIDE SEQUENCE</scope>
    <source>
        <strain evidence="1">P2</strain>
    </source>
</reference>
<keyword evidence="2" id="KW-1185">Reference proteome</keyword>
<evidence type="ECO:0000313" key="1">
    <source>
        <dbReference type="EMBL" id="KAF9644321.1"/>
    </source>
</evidence>
<comment type="caution">
    <text evidence="1">The sequence shown here is derived from an EMBL/GenBank/DDBJ whole genome shotgun (WGS) entry which is preliminary data.</text>
</comment>
<reference evidence="1" key="1">
    <citation type="submission" date="2019-10" db="EMBL/GenBank/DDBJ databases">
        <authorList>
            <consortium name="DOE Joint Genome Institute"/>
            <person name="Kuo A."/>
            <person name="Miyauchi S."/>
            <person name="Kiss E."/>
            <person name="Drula E."/>
            <person name="Kohler A."/>
            <person name="Sanchez-Garcia M."/>
            <person name="Andreopoulos B."/>
            <person name="Barry K.W."/>
            <person name="Bonito G."/>
            <person name="Buee M."/>
            <person name="Carver A."/>
            <person name="Chen C."/>
            <person name="Cichocki N."/>
            <person name="Clum A."/>
            <person name="Culley D."/>
            <person name="Crous P.W."/>
            <person name="Fauchery L."/>
            <person name="Girlanda M."/>
            <person name="Hayes R."/>
            <person name="Keri Z."/>
            <person name="Labutti K."/>
            <person name="Lipzen A."/>
            <person name="Lombard V."/>
            <person name="Magnuson J."/>
            <person name="Maillard F."/>
            <person name="Morin E."/>
            <person name="Murat C."/>
            <person name="Nolan M."/>
            <person name="Ohm R."/>
            <person name="Pangilinan J."/>
            <person name="Pereira M."/>
            <person name="Perotto S."/>
            <person name="Peter M."/>
            <person name="Riley R."/>
            <person name="Sitrit Y."/>
            <person name="Stielow B."/>
            <person name="Szollosi G."/>
            <person name="Zifcakova L."/>
            <person name="Stursova M."/>
            <person name="Spatafora J.W."/>
            <person name="Tedersoo L."/>
            <person name="Vaario L.-M."/>
            <person name="Yamada A."/>
            <person name="Yan M."/>
            <person name="Wang P."/>
            <person name="Xu J."/>
            <person name="Bruns T."/>
            <person name="Baldrian P."/>
            <person name="Vilgalys R."/>
            <person name="Henrissat B."/>
            <person name="Grigoriev I.V."/>
            <person name="Hibbett D."/>
            <person name="Nagy L.G."/>
            <person name="Martin F.M."/>
        </authorList>
    </citation>
    <scope>NUCLEOTIDE SEQUENCE</scope>
    <source>
        <strain evidence="1">P2</strain>
    </source>
</reference>
<evidence type="ECO:0000313" key="2">
    <source>
        <dbReference type="Proteomes" id="UP000886501"/>
    </source>
</evidence>
<protein>
    <submittedName>
        <fullName evidence="1">Kinase-like protein</fullName>
    </submittedName>
</protein>